<name>A0A8J4PSY1_9MYCE</name>
<dbReference type="Pfam" id="PF05725">
    <property type="entry name" value="FNIP"/>
    <property type="match status" value="2"/>
</dbReference>
<organism evidence="2 3">
    <name type="scientific">Polysphondylium violaceum</name>
    <dbReference type="NCBI Taxonomy" id="133409"/>
    <lineage>
        <taxon>Eukaryota</taxon>
        <taxon>Amoebozoa</taxon>
        <taxon>Evosea</taxon>
        <taxon>Eumycetozoa</taxon>
        <taxon>Dictyostelia</taxon>
        <taxon>Dictyosteliales</taxon>
        <taxon>Dictyosteliaceae</taxon>
        <taxon>Polysphondylium</taxon>
    </lineage>
</organism>
<dbReference type="AlphaFoldDB" id="A0A8J4PSY1"/>
<dbReference type="InterPro" id="IPR051251">
    <property type="entry name" value="STK_FNIP-Repeat"/>
</dbReference>
<dbReference type="PANTHER" id="PTHR32134:SF92">
    <property type="entry name" value="FNIP REPEAT-CONTAINING PROTEIN"/>
    <property type="match status" value="1"/>
</dbReference>
<reference evidence="2" key="1">
    <citation type="submission" date="2020-01" db="EMBL/GenBank/DDBJ databases">
        <title>Development of genomics and gene disruption for Polysphondylium violaceum indicates a role for the polyketide synthase stlB in stalk morphogenesis.</title>
        <authorList>
            <person name="Narita B."/>
            <person name="Kawabe Y."/>
            <person name="Kin K."/>
            <person name="Saito T."/>
            <person name="Gibbs R."/>
            <person name="Kuspa A."/>
            <person name="Muzny D."/>
            <person name="Queller D."/>
            <person name="Richards S."/>
            <person name="Strassman J."/>
            <person name="Sucgang R."/>
            <person name="Worley K."/>
            <person name="Schaap P."/>
        </authorList>
    </citation>
    <scope>NUCLEOTIDE SEQUENCE</scope>
    <source>
        <strain evidence="2">QSvi11</strain>
    </source>
</reference>
<evidence type="ECO:0000313" key="3">
    <source>
        <dbReference type="Proteomes" id="UP000695562"/>
    </source>
</evidence>
<protein>
    <submittedName>
        <fullName evidence="2">Uncharacterized protein</fullName>
    </submittedName>
</protein>
<keyword evidence="1" id="KW-0677">Repeat</keyword>
<evidence type="ECO:0000256" key="1">
    <source>
        <dbReference type="ARBA" id="ARBA00022737"/>
    </source>
</evidence>
<proteinExistence type="predicted"/>
<accession>A0A8J4PSY1</accession>
<dbReference type="InterPro" id="IPR008615">
    <property type="entry name" value="FNIP"/>
</dbReference>
<comment type="caution">
    <text evidence="2">The sequence shown here is derived from an EMBL/GenBank/DDBJ whole genome shotgun (WGS) entry which is preliminary data.</text>
</comment>
<gene>
    <name evidence="2" type="ORF">CYY_004728</name>
</gene>
<dbReference type="PANTHER" id="PTHR32134">
    <property type="entry name" value="FNIP REPEAT-CONTAINING PROTEIN"/>
    <property type="match status" value="1"/>
</dbReference>
<dbReference type="EMBL" id="AJWJ01000172">
    <property type="protein sequence ID" value="KAF2073983.1"/>
    <property type="molecule type" value="Genomic_DNA"/>
</dbReference>
<keyword evidence="3" id="KW-1185">Reference proteome</keyword>
<dbReference type="Proteomes" id="UP000695562">
    <property type="component" value="Unassembled WGS sequence"/>
</dbReference>
<sequence length="204" mass="22752">MSTSNLKSLTLRTFNHPIQVDVLPISLQVLYLDEYNHPLKASVLPNGLKSLYIYALEYPLEKGSLPSSLTSISMVRYQSSFESVAPLNLSHLFVSFIDPSISKVLSNVQDISIKTNEISPLVSLKSTSIQNLCLSLRVKTPIHTDLLPLSLRKLRLQGMTIPSSAVIPKSCFYLKTDIKDLDPTSIPKSVRYNIFSGVKKLINF</sequence>
<evidence type="ECO:0000313" key="2">
    <source>
        <dbReference type="EMBL" id="KAF2073983.1"/>
    </source>
</evidence>
<dbReference type="OrthoDB" id="22922at2759"/>